<organism evidence="2 3">
    <name type="scientific">Rotaria socialis</name>
    <dbReference type="NCBI Taxonomy" id="392032"/>
    <lineage>
        <taxon>Eukaryota</taxon>
        <taxon>Metazoa</taxon>
        <taxon>Spiralia</taxon>
        <taxon>Gnathifera</taxon>
        <taxon>Rotifera</taxon>
        <taxon>Eurotatoria</taxon>
        <taxon>Bdelloidea</taxon>
        <taxon>Philodinida</taxon>
        <taxon>Philodinidae</taxon>
        <taxon>Rotaria</taxon>
    </lineage>
</organism>
<evidence type="ECO:0000313" key="3">
    <source>
        <dbReference type="Proteomes" id="UP000663848"/>
    </source>
</evidence>
<reference evidence="2" key="1">
    <citation type="submission" date="2021-02" db="EMBL/GenBank/DDBJ databases">
        <authorList>
            <person name="Nowell W R."/>
        </authorList>
    </citation>
    <scope>NUCLEOTIDE SEQUENCE</scope>
</reference>
<dbReference type="Proteomes" id="UP000663848">
    <property type="component" value="Unassembled WGS sequence"/>
</dbReference>
<protein>
    <recommendedName>
        <fullName evidence="4">Collagen</fullName>
    </recommendedName>
</protein>
<gene>
    <name evidence="2" type="ORF">QYT958_LOCUS36653</name>
</gene>
<dbReference type="EMBL" id="CAJOBR010029457">
    <property type="protein sequence ID" value="CAF4986253.1"/>
    <property type="molecule type" value="Genomic_DNA"/>
</dbReference>
<feature type="region of interest" description="Disordered" evidence="1">
    <location>
        <begin position="1"/>
        <end position="42"/>
    </location>
</feature>
<feature type="non-terminal residue" evidence="2">
    <location>
        <position position="1"/>
    </location>
</feature>
<evidence type="ECO:0000256" key="1">
    <source>
        <dbReference type="SAM" id="MobiDB-lite"/>
    </source>
</evidence>
<sequence length="65" mass="6795">GGRREPGLQGPPGERGEKGEEGREGRRGLRGWPGLPGPAGADALPCPRELLANFENACQGCCKKP</sequence>
<comment type="caution">
    <text evidence="2">The sequence shown here is derived from an EMBL/GenBank/DDBJ whole genome shotgun (WGS) entry which is preliminary data.</text>
</comment>
<dbReference type="AlphaFoldDB" id="A0A821ZM73"/>
<proteinExistence type="predicted"/>
<dbReference type="Pfam" id="PF01391">
    <property type="entry name" value="Collagen"/>
    <property type="match status" value="1"/>
</dbReference>
<accession>A0A821ZM73</accession>
<feature type="compositionally biased region" description="Basic and acidic residues" evidence="1">
    <location>
        <begin position="14"/>
        <end position="27"/>
    </location>
</feature>
<evidence type="ECO:0008006" key="4">
    <source>
        <dbReference type="Google" id="ProtNLM"/>
    </source>
</evidence>
<name>A0A821ZM73_9BILA</name>
<evidence type="ECO:0000313" key="2">
    <source>
        <dbReference type="EMBL" id="CAF4986253.1"/>
    </source>
</evidence>
<dbReference type="InterPro" id="IPR008160">
    <property type="entry name" value="Collagen"/>
</dbReference>